<dbReference type="PANTHER" id="PTHR42878:SF7">
    <property type="entry name" value="SENSOR HISTIDINE KINASE GLRK"/>
    <property type="match status" value="1"/>
</dbReference>
<evidence type="ECO:0000313" key="11">
    <source>
        <dbReference type="Proteomes" id="UP000664417"/>
    </source>
</evidence>
<keyword evidence="11" id="KW-1185">Reference proteome</keyword>
<protein>
    <recommendedName>
        <fullName evidence="2">histidine kinase</fullName>
        <ecNumber evidence="2">2.7.13.3</ecNumber>
    </recommendedName>
</protein>
<proteinExistence type="predicted"/>
<dbReference type="InterPro" id="IPR004358">
    <property type="entry name" value="Sig_transdc_His_kin-like_C"/>
</dbReference>
<keyword evidence="8" id="KW-0902">Two-component regulatory system</keyword>
<dbReference type="Pfam" id="PF02518">
    <property type="entry name" value="HATPase_c"/>
    <property type="match status" value="1"/>
</dbReference>
<dbReference type="GO" id="GO:0030295">
    <property type="term" value="F:protein kinase activator activity"/>
    <property type="evidence" value="ECO:0007669"/>
    <property type="project" value="TreeGrafter"/>
</dbReference>
<dbReference type="InterPro" id="IPR050351">
    <property type="entry name" value="BphY/WalK/GraS-like"/>
</dbReference>
<keyword evidence="4" id="KW-0808">Transferase</keyword>
<dbReference type="InterPro" id="IPR003594">
    <property type="entry name" value="HATPase_dom"/>
</dbReference>
<dbReference type="AlphaFoldDB" id="A0A8J7U6G9"/>
<feature type="domain" description="Histidine kinase" evidence="9">
    <location>
        <begin position="123"/>
        <end position="328"/>
    </location>
</feature>
<dbReference type="GO" id="GO:0005524">
    <property type="term" value="F:ATP binding"/>
    <property type="evidence" value="ECO:0007669"/>
    <property type="project" value="UniProtKB-KW"/>
</dbReference>
<dbReference type="InterPro" id="IPR005467">
    <property type="entry name" value="His_kinase_dom"/>
</dbReference>
<dbReference type="PANTHER" id="PTHR42878">
    <property type="entry name" value="TWO-COMPONENT HISTIDINE KINASE"/>
    <property type="match status" value="1"/>
</dbReference>
<accession>A0A8J7U6G9</accession>
<keyword evidence="5" id="KW-0547">Nucleotide-binding</keyword>
<dbReference type="SUPFAM" id="SSF47384">
    <property type="entry name" value="Homodimeric domain of signal transducing histidine kinase"/>
    <property type="match status" value="1"/>
</dbReference>
<keyword evidence="3" id="KW-0597">Phosphoprotein</keyword>
<dbReference type="SMART" id="SM00387">
    <property type="entry name" value="HATPase_c"/>
    <property type="match status" value="1"/>
</dbReference>
<evidence type="ECO:0000256" key="5">
    <source>
        <dbReference type="ARBA" id="ARBA00022741"/>
    </source>
</evidence>
<comment type="catalytic activity">
    <reaction evidence="1">
        <text>ATP + protein L-histidine = ADP + protein N-phospho-L-histidine.</text>
        <dbReference type="EC" id="2.7.13.3"/>
    </reaction>
</comment>
<evidence type="ECO:0000256" key="1">
    <source>
        <dbReference type="ARBA" id="ARBA00000085"/>
    </source>
</evidence>
<sequence length="339" mass="37470">MEATAFQLEPVAHVPQMWLDRHFIIQKTAGLGESFFDGDQPLVGASFETRFLPIPAEAHTADKPFSLCRDFDAFTLVFRFRPATEPHPWAWHLYLHRLDEEQTVSKHQTRLLEMATVNEVLPTFLHELKNPLASVMAMCELVLEDDLPEDQRELLAGIYHESQRMKLAFDGIGSVSQKLTHNEVQDIGMALLETCAVFRPLLERLGVDLVVDLDPLPPLPLETGGIRGMLFNLLNNAKQACQPGDQIRVQAGLDDAGCFSFEVRDTGIGMDAETVSQCTDLFYTTKSMGSGIGMAMCRAALAAHNGRLTIQSAPGEGTAVRAAIPLEGHHERPRAAGRD</sequence>
<dbReference type="EC" id="2.7.13.3" evidence="2"/>
<evidence type="ECO:0000256" key="6">
    <source>
        <dbReference type="ARBA" id="ARBA00022777"/>
    </source>
</evidence>
<name>A0A8J7U6G9_9BACT</name>
<reference evidence="10" key="1">
    <citation type="submission" date="2021-03" db="EMBL/GenBank/DDBJ databases">
        <authorList>
            <person name="Wang G."/>
        </authorList>
    </citation>
    <scope>NUCLEOTIDE SEQUENCE</scope>
    <source>
        <strain evidence="10">KCTC 12899</strain>
    </source>
</reference>
<dbReference type="PROSITE" id="PS50109">
    <property type="entry name" value="HIS_KIN"/>
    <property type="match status" value="1"/>
</dbReference>
<dbReference type="SUPFAM" id="SSF55874">
    <property type="entry name" value="ATPase domain of HSP90 chaperone/DNA topoisomerase II/histidine kinase"/>
    <property type="match status" value="1"/>
</dbReference>
<dbReference type="EMBL" id="JAFREP010000042">
    <property type="protein sequence ID" value="MBO1322772.1"/>
    <property type="molecule type" value="Genomic_DNA"/>
</dbReference>
<dbReference type="InterPro" id="IPR036890">
    <property type="entry name" value="HATPase_C_sf"/>
</dbReference>
<dbReference type="GO" id="GO:0007234">
    <property type="term" value="P:osmosensory signaling via phosphorelay pathway"/>
    <property type="evidence" value="ECO:0007669"/>
    <property type="project" value="TreeGrafter"/>
</dbReference>
<dbReference type="GO" id="GO:0000155">
    <property type="term" value="F:phosphorelay sensor kinase activity"/>
    <property type="evidence" value="ECO:0007669"/>
    <property type="project" value="InterPro"/>
</dbReference>
<dbReference type="RefSeq" id="WP_207862743.1">
    <property type="nucleotide sequence ID" value="NZ_JAFREP010000042.1"/>
</dbReference>
<evidence type="ECO:0000256" key="3">
    <source>
        <dbReference type="ARBA" id="ARBA00022553"/>
    </source>
</evidence>
<keyword evidence="7" id="KW-0067">ATP-binding</keyword>
<evidence type="ECO:0000259" key="9">
    <source>
        <dbReference type="PROSITE" id="PS50109"/>
    </source>
</evidence>
<dbReference type="Pfam" id="PF00512">
    <property type="entry name" value="HisKA"/>
    <property type="match status" value="1"/>
</dbReference>
<evidence type="ECO:0000256" key="4">
    <source>
        <dbReference type="ARBA" id="ARBA00022679"/>
    </source>
</evidence>
<gene>
    <name evidence="10" type="ORF">J3U88_30145</name>
</gene>
<comment type="caution">
    <text evidence="10">The sequence shown here is derived from an EMBL/GenBank/DDBJ whole genome shotgun (WGS) entry which is preliminary data.</text>
</comment>
<dbReference type="CDD" id="cd00082">
    <property type="entry name" value="HisKA"/>
    <property type="match status" value="1"/>
</dbReference>
<dbReference type="PRINTS" id="PR00344">
    <property type="entry name" value="BCTRLSENSOR"/>
</dbReference>
<evidence type="ECO:0000256" key="7">
    <source>
        <dbReference type="ARBA" id="ARBA00022840"/>
    </source>
</evidence>
<evidence type="ECO:0000256" key="8">
    <source>
        <dbReference type="ARBA" id="ARBA00023012"/>
    </source>
</evidence>
<dbReference type="InterPro" id="IPR036097">
    <property type="entry name" value="HisK_dim/P_sf"/>
</dbReference>
<evidence type="ECO:0000256" key="2">
    <source>
        <dbReference type="ARBA" id="ARBA00012438"/>
    </source>
</evidence>
<dbReference type="Gene3D" id="1.10.287.130">
    <property type="match status" value="1"/>
</dbReference>
<dbReference type="Proteomes" id="UP000664417">
    <property type="component" value="Unassembled WGS sequence"/>
</dbReference>
<dbReference type="Gene3D" id="3.30.565.10">
    <property type="entry name" value="Histidine kinase-like ATPase, C-terminal domain"/>
    <property type="match status" value="1"/>
</dbReference>
<organism evidence="10 11">
    <name type="scientific">Acanthopleuribacter pedis</name>
    <dbReference type="NCBI Taxonomy" id="442870"/>
    <lineage>
        <taxon>Bacteria</taxon>
        <taxon>Pseudomonadati</taxon>
        <taxon>Acidobacteriota</taxon>
        <taxon>Holophagae</taxon>
        <taxon>Acanthopleuribacterales</taxon>
        <taxon>Acanthopleuribacteraceae</taxon>
        <taxon>Acanthopleuribacter</taxon>
    </lineage>
</organism>
<dbReference type="InterPro" id="IPR003661">
    <property type="entry name" value="HisK_dim/P_dom"/>
</dbReference>
<evidence type="ECO:0000313" key="10">
    <source>
        <dbReference type="EMBL" id="MBO1322772.1"/>
    </source>
</evidence>
<dbReference type="SMART" id="SM00388">
    <property type="entry name" value="HisKA"/>
    <property type="match status" value="1"/>
</dbReference>
<keyword evidence="6 10" id="KW-0418">Kinase</keyword>
<dbReference type="GO" id="GO:0000156">
    <property type="term" value="F:phosphorelay response regulator activity"/>
    <property type="evidence" value="ECO:0007669"/>
    <property type="project" value="TreeGrafter"/>
</dbReference>